<comment type="caution">
    <text evidence="4">The sequence shown here is derived from an EMBL/GenBank/DDBJ whole genome shotgun (WGS) entry which is preliminary data.</text>
</comment>
<keyword evidence="1" id="KW-0808">Transferase</keyword>
<proteinExistence type="predicted"/>
<evidence type="ECO:0000313" key="4">
    <source>
        <dbReference type="EMBL" id="OHA70529.1"/>
    </source>
</evidence>
<dbReference type="Proteomes" id="UP000178613">
    <property type="component" value="Unassembled WGS sequence"/>
</dbReference>
<dbReference type="NCBIfam" id="TIGR00125">
    <property type="entry name" value="cyt_tran_rel"/>
    <property type="match status" value="1"/>
</dbReference>
<dbReference type="GO" id="GO:0010134">
    <property type="term" value="P:sulfate assimilation via adenylyl sulfate reduction"/>
    <property type="evidence" value="ECO:0007669"/>
    <property type="project" value="TreeGrafter"/>
</dbReference>
<feature type="domain" description="Cytidyltransferase-like" evidence="2">
    <location>
        <begin position="8"/>
        <end position="69"/>
    </location>
</feature>
<evidence type="ECO:0000313" key="5">
    <source>
        <dbReference type="Proteomes" id="UP000178613"/>
    </source>
</evidence>
<dbReference type="AlphaFoldDB" id="A0A1G2RDS5"/>
<dbReference type="SUPFAM" id="SSF52540">
    <property type="entry name" value="P-loop containing nucleoside triphosphate hydrolases"/>
    <property type="match status" value="1"/>
</dbReference>
<dbReference type="InterPro" id="IPR050512">
    <property type="entry name" value="Sulf_AdTrans/APS_kinase"/>
</dbReference>
<dbReference type="Gene3D" id="3.40.50.620">
    <property type="entry name" value="HUPs"/>
    <property type="match status" value="1"/>
</dbReference>
<protein>
    <submittedName>
        <fullName evidence="4">Uncharacterized protein</fullName>
    </submittedName>
</protein>
<reference evidence="4 5" key="1">
    <citation type="journal article" date="2016" name="Nat. Commun.">
        <title>Thousands of microbial genomes shed light on interconnected biogeochemical processes in an aquifer system.</title>
        <authorList>
            <person name="Anantharaman K."/>
            <person name="Brown C.T."/>
            <person name="Hug L.A."/>
            <person name="Sharon I."/>
            <person name="Castelle C.J."/>
            <person name="Probst A.J."/>
            <person name="Thomas B.C."/>
            <person name="Singh A."/>
            <person name="Wilkins M.J."/>
            <person name="Karaoz U."/>
            <person name="Brodie E.L."/>
            <person name="Williams K.H."/>
            <person name="Hubbard S.S."/>
            <person name="Banfield J.F."/>
        </authorList>
    </citation>
    <scope>NUCLEOTIDE SEQUENCE [LARGE SCALE GENOMIC DNA]</scope>
</reference>
<evidence type="ECO:0000259" key="2">
    <source>
        <dbReference type="Pfam" id="PF01467"/>
    </source>
</evidence>
<sequence length="258" mass="29758">MPQKASSLFVGRWQPFHKGHKKLIETVLKKGKSAVVAIRDTVIDQSNPYTVYERWTMIQRALQKYGDLVKIVVIPDIDEICYGRDVGYAIRRIELKPGIEKISGTAIRRNRKLQKPVIWLTGQTGAGKTSVAYALQKKIGGVILDGDEMRKSISAGLGFSKQDREEHNLRVARLAVVLSKKNRVIISVIAPFEETRRKIDEIAKPVWIYIKRDVRITKEKPYEIPQKYHIKVDSDHQKIREQVDIILQYLKKKRIIHL</sequence>
<feature type="domain" description="APS kinase" evidence="3">
    <location>
        <begin position="117"/>
        <end position="218"/>
    </location>
</feature>
<dbReference type="Pfam" id="PF01467">
    <property type="entry name" value="CTP_transf_like"/>
    <property type="match status" value="1"/>
</dbReference>
<dbReference type="GO" id="GO:0005737">
    <property type="term" value="C:cytoplasm"/>
    <property type="evidence" value="ECO:0007669"/>
    <property type="project" value="TreeGrafter"/>
</dbReference>
<dbReference type="EMBL" id="MHUB01000023">
    <property type="protein sequence ID" value="OHA70529.1"/>
    <property type="molecule type" value="Genomic_DNA"/>
</dbReference>
<organism evidence="4 5">
    <name type="scientific">Candidatus Wildermuthbacteria bacterium RIFCSPHIGHO2_02_FULL_49_9</name>
    <dbReference type="NCBI Taxonomy" id="1802456"/>
    <lineage>
        <taxon>Bacteria</taxon>
        <taxon>Candidatus Wildermuthiibacteriota</taxon>
    </lineage>
</organism>
<dbReference type="InterPro" id="IPR059117">
    <property type="entry name" value="APS_kinase_dom"/>
</dbReference>
<dbReference type="GO" id="GO:0019379">
    <property type="term" value="P:sulfate assimilation, phosphoadenylyl sulfate reduction by phosphoadenylyl-sulfate reductase (thioredoxin)"/>
    <property type="evidence" value="ECO:0007669"/>
    <property type="project" value="TreeGrafter"/>
</dbReference>
<dbReference type="InterPro" id="IPR004821">
    <property type="entry name" value="Cyt_trans-like"/>
</dbReference>
<evidence type="ECO:0000259" key="3">
    <source>
        <dbReference type="Pfam" id="PF01583"/>
    </source>
</evidence>
<gene>
    <name evidence="4" type="ORF">A3D64_01565</name>
</gene>
<dbReference type="SUPFAM" id="SSF52374">
    <property type="entry name" value="Nucleotidylyl transferase"/>
    <property type="match status" value="1"/>
</dbReference>
<accession>A0A1G2RDS5</accession>
<dbReference type="GO" id="GO:0004781">
    <property type="term" value="F:sulfate adenylyltransferase (ATP) activity"/>
    <property type="evidence" value="ECO:0007669"/>
    <property type="project" value="TreeGrafter"/>
</dbReference>
<dbReference type="Pfam" id="PF01583">
    <property type="entry name" value="APS_kinase"/>
    <property type="match status" value="1"/>
</dbReference>
<dbReference type="PANTHER" id="PTHR42700">
    <property type="entry name" value="SULFATE ADENYLYLTRANSFERASE"/>
    <property type="match status" value="1"/>
</dbReference>
<dbReference type="InterPro" id="IPR027417">
    <property type="entry name" value="P-loop_NTPase"/>
</dbReference>
<dbReference type="Gene3D" id="3.40.50.300">
    <property type="entry name" value="P-loop containing nucleotide triphosphate hydrolases"/>
    <property type="match status" value="1"/>
</dbReference>
<dbReference type="PANTHER" id="PTHR42700:SF1">
    <property type="entry name" value="SULFATE ADENYLYLTRANSFERASE"/>
    <property type="match status" value="1"/>
</dbReference>
<dbReference type="InterPro" id="IPR014729">
    <property type="entry name" value="Rossmann-like_a/b/a_fold"/>
</dbReference>
<evidence type="ECO:0000256" key="1">
    <source>
        <dbReference type="ARBA" id="ARBA00022679"/>
    </source>
</evidence>
<name>A0A1G2RDS5_9BACT</name>